<dbReference type="PANTHER" id="PTHR48207:SF3">
    <property type="entry name" value="SUCCINATE--HYDROXYMETHYLGLUTARATE COA-TRANSFERASE"/>
    <property type="match status" value="1"/>
</dbReference>
<dbReference type="SUPFAM" id="SSF89796">
    <property type="entry name" value="CoA-transferase family III (CaiB/BaiF)"/>
    <property type="match status" value="1"/>
</dbReference>
<gene>
    <name evidence="2" type="ORF">K788_0004202</name>
</gene>
<name>A0A0P0RP45_9BURK</name>
<dbReference type="RefSeq" id="WP_035993497.1">
    <property type="nucleotide sequence ID" value="NZ_CP012748.1"/>
</dbReference>
<dbReference type="EMBL" id="CP012748">
    <property type="protein sequence ID" value="ALL70833.1"/>
    <property type="molecule type" value="Genomic_DNA"/>
</dbReference>
<evidence type="ECO:0000256" key="1">
    <source>
        <dbReference type="ARBA" id="ARBA00022679"/>
    </source>
</evidence>
<proteinExistence type="predicted"/>
<keyword evidence="1" id="KW-0808">Transferase</keyword>
<accession>A0A0P0RP45</accession>
<organism evidence="2 3">
    <name type="scientific">Paraburkholderia caribensis MBA4</name>
    <dbReference type="NCBI Taxonomy" id="1323664"/>
    <lineage>
        <taxon>Bacteria</taxon>
        <taxon>Pseudomonadati</taxon>
        <taxon>Pseudomonadota</taxon>
        <taxon>Betaproteobacteria</taxon>
        <taxon>Burkholderiales</taxon>
        <taxon>Burkholderiaceae</taxon>
        <taxon>Paraburkholderia</taxon>
    </lineage>
</organism>
<dbReference type="InterPro" id="IPR050483">
    <property type="entry name" value="CoA-transferase_III_domain"/>
</dbReference>
<keyword evidence="2" id="KW-0614">Plasmid</keyword>
<geneLocation type="plasmid" evidence="3"/>
<reference evidence="2 3" key="1">
    <citation type="journal article" date="2014" name="Genome Announc.">
        <title>Draft Genome Sequence of the Haloacid-Degrading Burkholderia caribensis Strain MBA4.</title>
        <authorList>
            <person name="Pan Y."/>
            <person name="Kong K.F."/>
            <person name="Tsang J.S."/>
        </authorList>
    </citation>
    <scope>NUCLEOTIDE SEQUENCE [LARGE SCALE GENOMIC DNA]</scope>
    <source>
        <strain evidence="2 3">MBA4</strain>
        <plasmid evidence="3">Plasmid</plasmid>
    </source>
</reference>
<dbReference type="Gene3D" id="3.40.50.10540">
    <property type="entry name" value="Crotonobetainyl-coa:carnitine coa-transferase, domain 1"/>
    <property type="match status" value="1"/>
</dbReference>
<dbReference type="Gene3D" id="3.30.1540.10">
    <property type="entry name" value="formyl-coa transferase, domain 3"/>
    <property type="match status" value="1"/>
</dbReference>
<evidence type="ECO:0000313" key="2">
    <source>
        <dbReference type="EMBL" id="ALL70833.1"/>
    </source>
</evidence>
<dbReference type="GeneID" id="69974254"/>
<protein>
    <submittedName>
        <fullName evidence="2">L-carnitine dehydratase/bile acid-inducible protein F</fullName>
    </submittedName>
</protein>
<dbReference type="Proteomes" id="UP000019146">
    <property type="component" value="Plasmid unnamed"/>
</dbReference>
<sequence length="392" mass="41764">MNAPGFAAPDDTPPGRASGGPLAGIRVIEIGHMLMGPYCGMLLADLGAEVIKIEPPEGDIGRSISPHAIGPHNAYFASLNRNKQSVVLDLASESGKHALAAMVRDAHALVTNLRPSAIRKLGLTYDRLREHNERIVCVALTGFGLDGPHAELPAYDYVIQALTGIMHLTGDPDGPPTKAGFSTVDNSTGIMGAVGLLAKIVEGRGGQVDIAMFDVMVSQLNYVAGAALNGGEQPSRHALSSHPYIVPAQLFRTRDDWLMLFITHDNFWRIFAQRVGHPEWITQTGFATMAERRAHRDAVIGALSEMFAGETTQYWLDALASSGVVVSRLASIAEALESAQAQARGLVVEIEAEAGPLKVVGNPIHIDGVHTRYGLPPLLGEHTAAWCGEVST</sequence>
<dbReference type="GO" id="GO:0008410">
    <property type="term" value="F:CoA-transferase activity"/>
    <property type="evidence" value="ECO:0007669"/>
    <property type="project" value="TreeGrafter"/>
</dbReference>
<dbReference type="InterPro" id="IPR003673">
    <property type="entry name" value="CoA-Trfase_fam_III"/>
</dbReference>
<dbReference type="PANTHER" id="PTHR48207">
    <property type="entry name" value="SUCCINATE--HYDROXYMETHYLGLUTARATE COA-TRANSFERASE"/>
    <property type="match status" value="1"/>
</dbReference>
<dbReference type="InterPro" id="IPR023606">
    <property type="entry name" value="CoA-Trfase_III_dom_1_sf"/>
</dbReference>
<dbReference type="InterPro" id="IPR044855">
    <property type="entry name" value="CoA-Trfase_III_dom3_sf"/>
</dbReference>
<dbReference type="Pfam" id="PF02515">
    <property type="entry name" value="CoA_transf_3"/>
    <property type="match status" value="1"/>
</dbReference>
<evidence type="ECO:0000313" key="3">
    <source>
        <dbReference type="Proteomes" id="UP000019146"/>
    </source>
</evidence>
<dbReference type="KEGG" id="bcai:K788_0004202"/>
<dbReference type="AlphaFoldDB" id="A0A0P0RP45"/>